<dbReference type="Proteomes" id="UP001058974">
    <property type="component" value="Chromosome 3"/>
</dbReference>
<dbReference type="Pfam" id="PF13966">
    <property type="entry name" value="zf-RVT"/>
    <property type="match status" value="1"/>
</dbReference>
<dbReference type="EMBL" id="JAMSHJ010000003">
    <property type="protein sequence ID" value="KAI5424746.1"/>
    <property type="molecule type" value="Genomic_DNA"/>
</dbReference>
<comment type="caution">
    <text evidence="2">The sequence shown here is derived from an EMBL/GenBank/DDBJ whole genome shotgun (WGS) entry which is preliminary data.</text>
</comment>
<name>A0A9D5AZG2_PEA</name>
<gene>
    <name evidence="2" type="ORF">KIW84_030802</name>
</gene>
<dbReference type="Gramene" id="Psat03G0080200-T1">
    <property type="protein sequence ID" value="KAI5424746.1"/>
    <property type="gene ID" value="KIW84_030802"/>
</dbReference>
<keyword evidence="3" id="KW-1185">Reference proteome</keyword>
<protein>
    <recommendedName>
        <fullName evidence="1">Reverse transcriptase zinc-binding domain-containing protein</fullName>
    </recommendedName>
</protein>
<dbReference type="AlphaFoldDB" id="A0A9D5AZG2"/>
<evidence type="ECO:0000313" key="2">
    <source>
        <dbReference type="EMBL" id="KAI5424746.1"/>
    </source>
</evidence>
<dbReference type="InterPro" id="IPR026960">
    <property type="entry name" value="RVT-Znf"/>
</dbReference>
<dbReference type="PANTHER" id="PTHR42678">
    <property type="entry name" value="AMIDASE"/>
    <property type="match status" value="1"/>
</dbReference>
<organism evidence="2 3">
    <name type="scientific">Pisum sativum</name>
    <name type="common">Garden pea</name>
    <name type="synonym">Lathyrus oleraceus</name>
    <dbReference type="NCBI Taxonomy" id="3888"/>
    <lineage>
        <taxon>Eukaryota</taxon>
        <taxon>Viridiplantae</taxon>
        <taxon>Streptophyta</taxon>
        <taxon>Embryophyta</taxon>
        <taxon>Tracheophyta</taxon>
        <taxon>Spermatophyta</taxon>
        <taxon>Magnoliopsida</taxon>
        <taxon>eudicotyledons</taxon>
        <taxon>Gunneridae</taxon>
        <taxon>Pentapetalae</taxon>
        <taxon>rosids</taxon>
        <taxon>fabids</taxon>
        <taxon>Fabales</taxon>
        <taxon>Fabaceae</taxon>
        <taxon>Papilionoideae</taxon>
        <taxon>50 kb inversion clade</taxon>
        <taxon>NPAAA clade</taxon>
        <taxon>Hologalegina</taxon>
        <taxon>IRL clade</taxon>
        <taxon>Fabeae</taxon>
        <taxon>Lathyrus</taxon>
    </lineage>
</organism>
<feature type="domain" description="Reverse transcriptase zinc-binding" evidence="1">
    <location>
        <begin position="35"/>
        <end position="97"/>
    </location>
</feature>
<evidence type="ECO:0000259" key="1">
    <source>
        <dbReference type="Pfam" id="PF13966"/>
    </source>
</evidence>
<evidence type="ECO:0000313" key="3">
    <source>
        <dbReference type="Proteomes" id="UP001058974"/>
    </source>
</evidence>
<reference evidence="2 3" key="1">
    <citation type="journal article" date="2022" name="Nat. Genet.">
        <title>Improved pea reference genome and pan-genome highlight genomic features and evolutionary characteristics.</title>
        <authorList>
            <person name="Yang T."/>
            <person name="Liu R."/>
            <person name="Luo Y."/>
            <person name="Hu S."/>
            <person name="Wang D."/>
            <person name="Wang C."/>
            <person name="Pandey M.K."/>
            <person name="Ge S."/>
            <person name="Xu Q."/>
            <person name="Li N."/>
            <person name="Li G."/>
            <person name="Huang Y."/>
            <person name="Saxena R.K."/>
            <person name="Ji Y."/>
            <person name="Li M."/>
            <person name="Yan X."/>
            <person name="He Y."/>
            <person name="Liu Y."/>
            <person name="Wang X."/>
            <person name="Xiang C."/>
            <person name="Varshney R.K."/>
            <person name="Ding H."/>
            <person name="Gao S."/>
            <person name="Zong X."/>
        </authorList>
    </citation>
    <scope>NUCLEOTIDE SEQUENCE [LARGE SCALE GENOMIC DNA]</scope>
    <source>
        <strain evidence="2 3">cv. Zhongwan 6</strain>
    </source>
</reference>
<accession>A0A9D5AZG2</accession>
<proteinExistence type="predicted"/>
<sequence>MLSRICKMLRLLEGVVSLRGREDVAVWLMELCGGYSTKSGYEAMAEGYVTDVHVDGLIPSCNILWSLKIPFRIKAFWWRSFLNILPTKDQLSRRVSESKYLDFDKLNTMAKSYTLLGSKVLSDVHVVSKLRDVGAIILGKTSPSKWYGVPKVDLQL</sequence>
<dbReference type="PANTHER" id="PTHR42678:SF25">
    <property type="entry name" value="AMIDASE C869.01"/>
    <property type="match status" value="1"/>
</dbReference>